<dbReference type="AlphaFoldDB" id="B9D3Z4"/>
<feature type="transmembrane region" description="Helical" evidence="2">
    <location>
        <begin position="72"/>
        <end position="91"/>
    </location>
</feature>
<feature type="transmembrane region" description="Helical" evidence="2">
    <location>
        <begin position="128"/>
        <end position="150"/>
    </location>
</feature>
<accession>B9D3Z4</accession>
<dbReference type="STRING" id="553218.CAMRE0001_2688"/>
<dbReference type="Proteomes" id="UP000003082">
    <property type="component" value="Unassembled WGS sequence"/>
</dbReference>
<reference evidence="3 4" key="1">
    <citation type="submission" date="2008-08" db="EMBL/GenBank/DDBJ databases">
        <authorList>
            <person name="Madupu R."/>
            <person name="Durkin A.S."/>
            <person name="Torralba M."/>
            <person name="Methe B."/>
            <person name="Sutton G.G."/>
            <person name="Strausberg R.L."/>
            <person name="Nelson K.E."/>
        </authorList>
    </citation>
    <scope>NUCLEOTIDE SEQUENCE [LARGE SCALE GENOMIC DNA]</scope>
    <source>
        <strain evidence="3 4">RM3267</strain>
    </source>
</reference>
<feature type="compositionally biased region" description="Polar residues" evidence="1">
    <location>
        <begin position="328"/>
        <end position="338"/>
    </location>
</feature>
<feature type="transmembrane region" description="Helical" evidence="2">
    <location>
        <begin position="537"/>
        <end position="558"/>
    </location>
</feature>
<keyword evidence="2" id="KW-0812">Transmembrane</keyword>
<feature type="transmembrane region" description="Helical" evidence="2">
    <location>
        <begin position="227"/>
        <end position="247"/>
    </location>
</feature>
<feature type="region of interest" description="Disordered" evidence="1">
    <location>
        <begin position="311"/>
        <end position="338"/>
    </location>
</feature>
<protein>
    <submittedName>
        <fullName evidence="3">Uncharacterized protein</fullName>
    </submittedName>
</protein>
<keyword evidence="2" id="KW-0472">Membrane</keyword>
<evidence type="ECO:0000256" key="1">
    <source>
        <dbReference type="SAM" id="MobiDB-lite"/>
    </source>
</evidence>
<organism evidence="3 4">
    <name type="scientific">Campylobacter rectus RM3267</name>
    <dbReference type="NCBI Taxonomy" id="553218"/>
    <lineage>
        <taxon>Bacteria</taxon>
        <taxon>Pseudomonadati</taxon>
        <taxon>Campylobacterota</taxon>
        <taxon>Epsilonproteobacteria</taxon>
        <taxon>Campylobacterales</taxon>
        <taxon>Campylobacteraceae</taxon>
        <taxon>Campylobacter</taxon>
    </lineage>
</organism>
<keyword evidence="4" id="KW-1185">Reference proteome</keyword>
<dbReference type="EMBL" id="ACFU01000023">
    <property type="protein sequence ID" value="EEF13310.1"/>
    <property type="molecule type" value="Genomic_DNA"/>
</dbReference>
<comment type="caution">
    <text evidence="3">The sequence shown here is derived from an EMBL/GenBank/DDBJ whole genome shotgun (WGS) entry which is preliminary data.</text>
</comment>
<dbReference type="eggNOG" id="ENOG5032NFS">
    <property type="taxonomic scope" value="Bacteria"/>
</dbReference>
<evidence type="ECO:0000313" key="4">
    <source>
        <dbReference type="Proteomes" id="UP000003082"/>
    </source>
</evidence>
<feature type="transmembrane region" description="Helical" evidence="2">
    <location>
        <begin position="156"/>
        <end position="177"/>
    </location>
</feature>
<sequence length="634" mass="71336">MLKFNSRLKQINVYFFLLSVVKFDINLQGLNFIKLNRVPPKAASYAIKRPATAEIKWQKGAKMDRNFNKARTQGILGAVCILCASASFLASDQSLFWIVRTLAWLFALTFFHYALIRAQELSSSNVFTIFKYAYNGFLAVILCTIALYVFDKNFLSLIFDVIIPLAVFAVSIAWVIINLKLAKVSGCALFSIYAWMLAASLGANFIYGMLEVLSPALIAPIVKFEPLINALFDLATSGVLFAAWINVENFSNEQDEIEINLTKRSADKQNLSMQILNGQNAGLRNLNSQNADNQSANDRKFDELGINETVSMRQNSDAQDISERAESRQNSSPNNYANDQILNEQDINTNDTTLQNLSETVIGSLNSNLSRSANEQNLNRRNLDEQSANERVAELKFDAPKSEINEENLAKRRNMQEDIYKQETLQAAKKQGIISCWFLLAIFAVGFLIKVYTAFTQPHTEAEERFISLAGDLINVAFSLISAIYMWFALKKLEEIYDTRAFAIYKRTIVACIVFVAVAVAYILIRGAEDQPVTAGAGLAGLFMLAIVIYLIVLWFKLNFELASVTQNKLFKTYVFFTIIDLVVVLTLQIMLFTGYFTTLFSIMAVALSIAILYVLPTAFYLYAWTRIEEYLGA</sequence>
<name>B9D3Z4_CAMRE</name>
<feature type="transmembrane region" description="Helical" evidence="2">
    <location>
        <begin position="436"/>
        <end position="455"/>
    </location>
</feature>
<feature type="transmembrane region" description="Helical" evidence="2">
    <location>
        <begin position="184"/>
        <end position="207"/>
    </location>
</feature>
<feature type="transmembrane region" description="Helical" evidence="2">
    <location>
        <begin position="97"/>
        <end position="116"/>
    </location>
</feature>
<evidence type="ECO:0000313" key="3">
    <source>
        <dbReference type="EMBL" id="EEF13310.1"/>
    </source>
</evidence>
<gene>
    <name evidence="3" type="ORF">CAMRE0001_2688</name>
</gene>
<feature type="transmembrane region" description="Helical" evidence="2">
    <location>
        <begin position="508"/>
        <end position="525"/>
    </location>
</feature>
<evidence type="ECO:0000256" key="2">
    <source>
        <dbReference type="SAM" id="Phobius"/>
    </source>
</evidence>
<keyword evidence="2" id="KW-1133">Transmembrane helix</keyword>
<feature type="transmembrane region" description="Helical" evidence="2">
    <location>
        <begin position="467"/>
        <end position="488"/>
    </location>
</feature>
<proteinExistence type="predicted"/>
<feature type="transmembrane region" description="Helical" evidence="2">
    <location>
        <begin position="600"/>
        <end position="624"/>
    </location>
</feature>
<feature type="transmembrane region" description="Helical" evidence="2">
    <location>
        <begin position="570"/>
        <end position="594"/>
    </location>
</feature>